<comment type="catalytic activity">
    <reaction evidence="16">
        <text>a phosphate monoester + H2O = an alcohol + phosphate</text>
        <dbReference type="Rhea" id="RHEA:15017"/>
        <dbReference type="ChEBI" id="CHEBI:15377"/>
        <dbReference type="ChEBI" id="CHEBI:30879"/>
        <dbReference type="ChEBI" id="CHEBI:43474"/>
        <dbReference type="ChEBI" id="CHEBI:67140"/>
        <dbReference type="EC" id="3.1.3.1"/>
    </reaction>
</comment>
<dbReference type="PRINTS" id="PR00113">
    <property type="entry name" value="ALKPHPHTASE"/>
</dbReference>
<reference evidence="19" key="1">
    <citation type="submission" date="2005-10" db="EMBL/GenBank/DDBJ databases">
        <authorList>
            <person name="Loftus B.J."/>
            <person name="Nene V.M."/>
            <person name="Hannick L.I."/>
            <person name="Bidwell S."/>
            <person name="Haas B."/>
            <person name="Amedeo P."/>
            <person name="Orvis J."/>
            <person name="Wortman J.R."/>
            <person name="White O.R."/>
            <person name="Salzberg S."/>
            <person name="Shumway M."/>
            <person name="Koo H."/>
            <person name="Zhao Y."/>
            <person name="Holmes M."/>
            <person name="Miller J."/>
            <person name="Schatz M."/>
            <person name="Pop M."/>
            <person name="Pai G."/>
            <person name="Utterback T."/>
            <person name="Rogers Y.-H."/>
            <person name="Kravitz S."/>
            <person name="Fraser C.M."/>
        </authorList>
    </citation>
    <scope>NUCLEOTIDE SEQUENCE</scope>
    <source>
        <strain evidence="19">Liverpool</strain>
    </source>
</reference>
<proteinExistence type="inferred from homology"/>
<keyword evidence="5" id="KW-0336">GPI-anchor</keyword>
<feature type="active site" description="Phosphoserine intermediate" evidence="13">
    <location>
        <position position="128"/>
    </location>
</feature>
<feature type="binding site" evidence="14">
    <location>
        <position position="393"/>
    </location>
    <ligand>
        <name>Zn(2+)</name>
        <dbReference type="ChEBI" id="CHEBI:29105"/>
        <label>2</label>
    </ligand>
</feature>
<dbReference type="EMBL" id="CH477268">
    <property type="protein sequence ID" value="EAT45420.1"/>
    <property type="molecule type" value="Genomic_DNA"/>
</dbReference>
<evidence type="ECO:0000256" key="1">
    <source>
        <dbReference type="ARBA" id="ARBA00004609"/>
    </source>
</evidence>
<reference evidence="19" key="3">
    <citation type="submission" date="2012-09" db="EMBL/GenBank/DDBJ databases">
        <authorList>
            <consortium name="VectorBase"/>
        </authorList>
    </citation>
    <scope>NUCLEOTIDE SEQUENCE</scope>
    <source>
        <strain evidence="19">Liverpool</strain>
    </source>
</reference>
<comment type="cofactor">
    <cofactor evidence="14">
        <name>Zn(2+)</name>
        <dbReference type="ChEBI" id="CHEBI:29105"/>
    </cofactor>
    <text evidence="14">Binds 2 Zn(2+) ions.</text>
</comment>
<sequence>MKIILVLTLIYIAVATAVPRRTYDNDHQHKRSTPPKNPAEPLGYTEAETTSEYWRQVARNILASKLTETPVLTKPKNVVLFIGDGMSAQTIAATRMYLGNENKMLSFEEFVNLATVRTYCVDQQVADSACTATALFSGVKTNHGMINVPSEVPFNSCGSTGEIVGLLKWAQESGLATGMVTTARVTDSTMAAAYASVTNDGWEDDSYVRADGCDPTKDPDIAQQLVYGDVGRNLKVVLGGGRRHFIPSTMTDEEGKHGSRSDGRNLISEWKELHPEGEYVWNRTSLRSVSFSRTERLLGLFESSHLKYRLEVLEQGSQMTEPNLPDMVAIALRMLNQHNDGYFLVVEGGRIDTAHHETRPRLALEETAEFSRAVDLVRTLTREDDTLIVVTADHGHTMTYNGYPSRGSDVLGIAGLSDEDGLPYTTLSYANGPGYYTTYKEENRGERVDISKINFKDFRTQYPATVPLDEATHGGEDVPVYARGPMAHLFRGNMEQSAVPHLIAYAAEIGRYYIGDEYKCE</sequence>
<evidence type="ECO:0000256" key="4">
    <source>
        <dbReference type="ARBA" id="ARBA00022475"/>
    </source>
</evidence>
<dbReference type="Gene3D" id="3.40.720.10">
    <property type="entry name" value="Alkaline Phosphatase, subunit A"/>
    <property type="match status" value="1"/>
</dbReference>
<dbReference type="OMA" id="ASHCIAD"/>
<gene>
    <name evidence="19" type="ORF">AaeL_AAEL003289</name>
</gene>
<evidence type="ECO:0000256" key="14">
    <source>
        <dbReference type="PIRSR" id="PIRSR601952-2"/>
    </source>
</evidence>
<dbReference type="GO" id="GO:0046872">
    <property type="term" value="F:metal ion binding"/>
    <property type="evidence" value="ECO:0007669"/>
    <property type="project" value="UniProtKB-KW"/>
</dbReference>
<dbReference type="InterPro" id="IPR001952">
    <property type="entry name" value="Alkaline_phosphatase"/>
</dbReference>
<dbReference type="SUPFAM" id="SSF53649">
    <property type="entry name" value="Alkaline phosphatase-like"/>
    <property type="match status" value="1"/>
</dbReference>
<dbReference type="Proteomes" id="UP000682892">
    <property type="component" value="Chromosome 3"/>
</dbReference>
<evidence type="ECO:0000256" key="16">
    <source>
        <dbReference type="RuleBase" id="RU003947"/>
    </source>
</evidence>
<evidence type="ECO:0000313" key="19">
    <source>
        <dbReference type="EMBL" id="EAT45420.1"/>
    </source>
</evidence>
<feature type="binding site" evidence="14">
    <location>
        <position position="352"/>
    </location>
    <ligand>
        <name>Zn(2+)</name>
        <dbReference type="ChEBI" id="CHEBI:29105"/>
        <label>2</label>
    </ligand>
</feature>
<dbReference type="AlphaFoldDB" id="Q17FT1"/>
<feature type="binding site" evidence="14">
    <location>
        <position position="84"/>
    </location>
    <ligand>
        <name>Mg(2+)</name>
        <dbReference type="ChEBI" id="CHEBI:18420"/>
    </ligand>
</feature>
<evidence type="ECO:0000256" key="13">
    <source>
        <dbReference type="PIRSR" id="PIRSR601952-1"/>
    </source>
</evidence>
<keyword evidence="8 14" id="KW-0862">Zinc</keyword>
<dbReference type="GO" id="GO:0004035">
    <property type="term" value="F:alkaline phosphatase activity"/>
    <property type="evidence" value="ECO:0007669"/>
    <property type="project" value="UniProtKB-EC"/>
</dbReference>
<name>Q17FT1_AEDAE</name>
<organism evidence="19 20">
    <name type="scientific">Aedes aegypti</name>
    <name type="common">Yellowfever mosquito</name>
    <name type="synonym">Culex aegypti</name>
    <dbReference type="NCBI Taxonomy" id="7159"/>
    <lineage>
        <taxon>Eukaryota</taxon>
        <taxon>Metazoa</taxon>
        <taxon>Ecdysozoa</taxon>
        <taxon>Arthropoda</taxon>
        <taxon>Hexapoda</taxon>
        <taxon>Insecta</taxon>
        <taxon>Pterygota</taxon>
        <taxon>Neoptera</taxon>
        <taxon>Endopterygota</taxon>
        <taxon>Diptera</taxon>
        <taxon>Nematocera</taxon>
        <taxon>Culicoidea</taxon>
        <taxon>Culicidae</taxon>
        <taxon>Culicinae</taxon>
        <taxon>Aedini</taxon>
        <taxon>Aedes</taxon>
        <taxon>Stegomyia</taxon>
    </lineage>
</organism>
<evidence type="ECO:0000256" key="10">
    <source>
        <dbReference type="ARBA" id="ARBA00023136"/>
    </source>
</evidence>
<dbReference type="PhylomeDB" id="Q17FT1"/>
<evidence type="ECO:0000256" key="5">
    <source>
        <dbReference type="ARBA" id="ARBA00022622"/>
    </source>
</evidence>
<dbReference type="PANTHER" id="PTHR11596">
    <property type="entry name" value="ALKALINE PHOSPHATASE"/>
    <property type="match status" value="1"/>
</dbReference>
<dbReference type="STRING" id="7159.Q17FT1"/>
<dbReference type="PaxDb" id="7159-AAEL003289-PA"/>
<feature type="binding site" evidence="14">
    <location>
        <position position="189"/>
    </location>
    <ligand>
        <name>Mg(2+)</name>
        <dbReference type="ChEBI" id="CHEBI:18420"/>
    </ligand>
</feature>
<evidence type="ECO:0000256" key="17">
    <source>
        <dbReference type="SAM" id="MobiDB-lite"/>
    </source>
</evidence>
<keyword evidence="11" id="KW-0325">Glycoprotein</keyword>
<dbReference type="PROSITE" id="PS00123">
    <property type="entry name" value="ALKALINE_PHOSPHATASE"/>
    <property type="match status" value="1"/>
</dbReference>
<dbReference type="HOGENOM" id="CLU_008539_4_0_1"/>
<dbReference type="PANTHER" id="PTHR11596:SF85">
    <property type="entry name" value="ALKALINE PHOSPHATASE-RELATED"/>
    <property type="match status" value="1"/>
</dbReference>
<feature type="binding site" evidence="14">
    <location>
        <position position="187"/>
    </location>
    <ligand>
        <name>Mg(2+)</name>
        <dbReference type="ChEBI" id="CHEBI:18420"/>
    </ligand>
</feature>
<feature type="chain" id="PRO_5014307978" description="Alkaline phosphatase" evidence="18">
    <location>
        <begin position="18"/>
        <end position="521"/>
    </location>
</feature>
<keyword evidence="10" id="KW-0472">Membrane</keyword>
<evidence type="ECO:0000256" key="18">
    <source>
        <dbReference type="SAM" id="SignalP"/>
    </source>
</evidence>
<keyword evidence="6 14" id="KW-0479">Metal-binding</keyword>
<feature type="binding site" evidence="14">
    <location>
        <position position="394"/>
    </location>
    <ligand>
        <name>Zn(2+)</name>
        <dbReference type="ChEBI" id="CHEBI:29105"/>
        <label>2</label>
    </ligand>
</feature>
<evidence type="ECO:0000256" key="7">
    <source>
        <dbReference type="ARBA" id="ARBA00022801"/>
    </source>
</evidence>
<dbReference type="EC" id="3.1.3.1" evidence="3 16"/>
<evidence type="ECO:0000256" key="11">
    <source>
        <dbReference type="ARBA" id="ARBA00023180"/>
    </source>
</evidence>
<dbReference type="FunFam" id="3.40.720.10:FF:000008">
    <property type="entry name" value="Alkaline phosphatase"/>
    <property type="match status" value="1"/>
</dbReference>
<keyword evidence="18" id="KW-0732">Signal</keyword>
<evidence type="ECO:0000256" key="2">
    <source>
        <dbReference type="ARBA" id="ARBA00005984"/>
    </source>
</evidence>
<feature type="region of interest" description="Disordered" evidence="17">
    <location>
        <begin position="24"/>
        <end position="43"/>
    </location>
</feature>
<feature type="binding site" evidence="14">
    <location>
        <position position="356"/>
    </location>
    <ligand>
        <name>Zn(2+)</name>
        <dbReference type="ChEBI" id="CHEBI:29105"/>
        <label>2</label>
    </ligand>
</feature>
<keyword evidence="12" id="KW-0449">Lipoprotein</keyword>
<feature type="binding site" evidence="14">
    <location>
        <position position="84"/>
    </location>
    <ligand>
        <name>Zn(2+)</name>
        <dbReference type="ChEBI" id="CHEBI:29105"/>
        <label>2</label>
    </ligand>
</feature>
<dbReference type="InterPro" id="IPR018299">
    <property type="entry name" value="Alkaline_phosphatase_AS"/>
</dbReference>
<keyword evidence="9 14" id="KW-0460">Magnesium</keyword>
<dbReference type="GO" id="GO:0098552">
    <property type="term" value="C:side of membrane"/>
    <property type="evidence" value="ECO:0007669"/>
    <property type="project" value="UniProtKB-KW"/>
</dbReference>
<comment type="similarity">
    <text evidence="2 15">Belongs to the alkaline phosphatase family.</text>
</comment>
<keyword evidence="7 16" id="KW-0378">Hydrolase</keyword>
<dbReference type="InterPro" id="IPR017850">
    <property type="entry name" value="Alkaline_phosphatase_core_sf"/>
</dbReference>
<accession>Q17FT1</accession>
<evidence type="ECO:0000256" key="9">
    <source>
        <dbReference type="ARBA" id="ARBA00022842"/>
    </source>
</evidence>
<reference evidence="19" key="2">
    <citation type="journal article" date="2007" name="Science">
        <title>Genome sequence of Aedes aegypti, a major arbovirus vector.</title>
        <authorList>
            <person name="Nene V."/>
            <person name="Wortman J.R."/>
            <person name="Lawson D."/>
            <person name="Haas B."/>
            <person name="Kodira C."/>
            <person name="Tu Z.J."/>
            <person name="Loftus B."/>
            <person name="Xi Z."/>
            <person name="Megy K."/>
            <person name="Grabherr M."/>
            <person name="Ren Q."/>
            <person name="Zdobnov E.M."/>
            <person name="Lobo N.F."/>
            <person name="Campbell K.S."/>
            <person name="Brown S.E."/>
            <person name="Bonaldo M.F."/>
            <person name="Zhu J."/>
            <person name="Sinkins S.P."/>
            <person name="Hogenkamp D.G."/>
            <person name="Amedeo P."/>
            <person name="Arensburger P."/>
            <person name="Atkinson P.W."/>
            <person name="Bidwell S."/>
            <person name="Biedler J."/>
            <person name="Birney E."/>
            <person name="Bruggner R.V."/>
            <person name="Costas J."/>
            <person name="Coy M.R."/>
            <person name="Crabtree J."/>
            <person name="Crawford M."/>
            <person name="Debruyn B."/>
            <person name="Decaprio D."/>
            <person name="Eiglmeier K."/>
            <person name="Eisenstadt E."/>
            <person name="El-Dorry H."/>
            <person name="Gelbart W.M."/>
            <person name="Gomes S.L."/>
            <person name="Hammond M."/>
            <person name="Hannick L.I."/>
            <person name="Hogan J.R."/>
            <person name="Holmes M.H."/>
            <person name="Jaffe D."/>
            <person name="Johnston J.S."/>
            <person name="Kennedy R.C."/>
            <person name="Koo H."/>
            <person name="Kravitz S."/>
            <person name="Kriventseva E.V."/>
            <person name="Kulp D."/>
            <person name="Labutti K."/>
            <person name="Lee E."/>
            <person name="Li S."/>
            <person name="Lovin D.D."/>
            <person name="Mao C."/>
            <person name="Mauceli E."/>
            <person name="Menck C.F."/>
            <person name="Miller J.R."/>
            <person name="Montgomery P."/>
            <person name="Mori A."/>
            <person name="Nascimento A.L."/>
            <person name="Naveira H.F."/>
            <person name="Nusbaum C."/>
            <person name="O'leary S."/>
            <person name="Orvis J."/>
            <person name="Pertea M."/>
            <person name="Quesneville H."/>
            <person name="Reidenbach K.R."/>
            <person name="Rogers Y.H."/>
            <person name="Roth C.W."/>
            <person name="Schneider J.R."/>
            <person name="Schatz M."/>
            <person name="Shumway M."/>
            <person name="Stanke M."/>
            <person name="Stinson E.O."/>
            <person name="Tubio J.M."/>
            <person name="Vanzee J.P."/>
            <person name="Verjovski-Almeida S."/>
            <person name="Werner D."/>
            <person name="White O."/>
            <person name="Wyder S."/>
            <person name="Zeng Q."/>
            <person name="Zhao Q."/>
            <person name="Zhao Y."/>
            <person name="Hill C.A."/>
            <person name="Raikhel A.S."/>
            <person name="Soares M.B."/>
            <person name="Knudson D.L."/>
            <person name="Lee N.H."/>
            <person name="Galagan J."/>
            <person name="Salzberg S.L."/>
            <person name="Paulsen I.T."/>
            <person name="Dimopoulos G."/>
            <person name="Collins F.H."/>
            <person name="Birren B."/>
            <person name="Fraser-Liggett C.M."/>
            <person name="Severson D.W."/>
        </authorList>
    </citation>
    <scope>NUCLEOTIDE SEQUENCE [LARGE SCALE GENOMIC DNA]</scope>
    <source>
        <strain evidence="19">Liverpool</strain>
    </source>
</reference>
<evidence type="ECO:0000256" key="15">
    <source>
        <dbReference type="RuleBase" id="RU003946"/>
    </source>
</evidence>
<comment type="cofactor">
    <cofactor evidence="14">
        <name>Mg(2+)</name>
        <dbReference type="ChEBI" id="CHEBI:18420"/>
    </cofactor>
    <text evidence="14">Binds 1 Mg(2+) ion.</text>
</comment>
<keyword evidence="4" id="KW-1003">Cell membrane</keyword>
<evidence type="ECO:0000256" key="6">
    <source>
        <dbReference type="ARBA" id="ARBA00022723"/>
    </source>
</evidence>
<dbReference type="GO" id="GO:0005886">
    <property type="term" value="C:plasma membrane"/>
    <property type="evidence" value="ECO:0007669"/>
    <property type="project" value="UniProtKB-SubCell"/>
</dbReference>
<dbReference type="VEuPathDB" id="VectorBase:AAEL003289"/>
<protein>
    <recommendedName>
        <fullName evidence="3 16">Alkaline phosphatase</fullName>
        <ecNumber evidence="3 16">3.1.3.1</ecNumber>
    </recommendedName>
</protein>
<feature type="binding site" evidence="14">
    <location>
        <position position="473"/>
    </location>
    <ligand>
        <name>Zn(2+)</name>
        <dbReference type="ChEBI" id="CHEBI:29105"/>
        <label>2</label>
    </ligand>
</feature>
<evidence type="ECO:0000256" key="12">
    <source>
        <dbReference type="ARBA" id="ARBA00023288"/>
    </source>
</evidence>
<feature type="binding site" evidence="14">
    <location>
        <position position="347"/>
    </location>
    <ligand>
        <name>Mg(2+)</name>
        <dbReference type="ChEBI" id="CHEBI:18420"/>
    </ligand>
</feature>
<evidence type="ECO:0000256" key="3">
    <source>
        <dbReference type="ARBA" id="ARBA00012647"/>
    </source>
</evidence>
<comment type="subcellular location">
    <subcellularLocation>
        <location evidence="1">Cell membrane</location>
        <topology evidence="1">Lipid-anchor</topology>
        <topology evidence="1">GPI-anchor</topology>
    </subcellularLocation>
</comment>
<dbReference type="CDD" id="cd16012">
    <property type="entry name" value="ALP"/>
    <property type="match status" value="1"/>
</dbReference>
<dbReference type="Pfam" id="PF00245">
    <property type="entry name" value="Alk_phosphatase"/>
    <property type="match status" value="1"/>
</dbReference>
<evidence type="ECO:0000256" key="8">
    <source>
        <dbReference type="ARBA" id="ARBA00022833"/>
    </source>
</evidence>
<feature type="signal peptide" evidence="18">
    <location>
        <begin position="1"/>
        <end position="17"/>
    </location>
</feature>
<dbReference type="eggNOG" id="KOG4126">
    <property type="taxonomic scope" value="Eukaryota"/>
</dbReference>
<dbReference type="SMART" id="SM00098">
    <property type="entry name" value="alkPPc"/>
    <property type="match status" value="1"/>
</dbReference>
<evidence type="ECO:0000313" key="20">
    <source>
        <dbReference type="Proteomes" id="UP000682892"/>
    </source>
</evidence>